<dbReference type="RefSeq" id="WP_072824915.1">
    <property type="nucleotide sequence ID" value="NZ_LT670849.1"/>
</dbReference>
<feature type="transmembrane region" description="Helical" evidence="1">
    <location>
        <begin position="6"/>
        <end position="26"/>
    </location>
</feature>
<evidence type="ECO:0000313" key="2">
    <source>
        <dbReference type="EMBL" id="SHN86905.1"/>
    </source>
</evidence>
<dbReference type="EMBL" id="LT670849">
    <property type="protein sequence ID" value="SHN86905.1"/>
    <property type="molecule type" value="Genomic_DNA"/>
</dbReference>
<keyword evidence="1" id="KW-0472">Membrane</keyword>
<keyword evidence="3" id="KW-1185">Reference proteome</keyword>
<proteinExistence type="predicted"/>
<feature type="transmembrane region" description="Helical" evidence="1">
    <location>
        <begin position="47"/>
        <end position="64"/>
    </location>
</feature>
<evidence type="ECO:0000313" key="3">
    <source>
        <dbReference type="Proteomes" id="UP000184096"/>
    </source>
</evidence>
<protein>
    <submittedName>
        <fullName evidence="2">Uncharacterized protein</fullName>
    </submittedName>
</protein>
<dbReference type="AlphaFoldDB" id="A0A1M7UVE7"/>
<keyword evidence="1" id="KW-0812">Transmembrane</keyword>
<keyword evidence="1" id="KW-1133">Transmembrane helix</keyword>
<name>A0A1M7UVE7_9BRAD</name>
<sequence>MSAPTSLVLLYVAALAAIAVLGIAVYRTTATSAERRLQFQTSLLIQLLGSIVFGAIVTYSIYVIEHAQQAEEKHLDDLKLAADNKARVLRFIKDELSYDLAALQARDGSIGKIQQQPLKSDFWRIAGLSGDLKWVDDLDALNLIAQAYFGIDQSSAWEVRYLDATLGVTSTISMTVNGGPQVPLKQFMLTLMVPGYATAQSAINSALKKL</sequence>
<organism evidence="2 3">
    <name type="scientific">Bradyrhizobium erythrophlei</name>
    <dbReference type="NCBI Taxonomy" id="1437360"/>
    <lineage>
        <taxon>Bacteria</taxon>
        <taxon>Pseudomonadati</taxon>
        <taxon>Pseudomonadota</taxon>
        <taxon>Alphaproteobacteria</taxon>
        <taxon>Hyphomicrobiales</taxon>
        <taxon>Nitrobacteraceae</taxon>
        <taxon>Bradyrhizobium</taxon>
    </lineage>
</organism>
<gene>
    <name evidence="2" type="ORF">SAMN05444170_6906</name>
</gene>
<evidence type="ECO:0000256" key="1">
    <source>
        <dbReference type="SAM" id="Phobius"/>
    </source>
</evidence>
<accession>A0A1M7UVE7</accession>
<reference evidence="3" key="1">
    <citation type="submission" date="2016-11" db="EMBL/GenBank/DDBJ databases">
        <authorList>
            <person name="Varghese N."/>
            <person name="Submissions S."/>
        </authorList>
    </citation>
    <scope>NUCLEOTIDE SEQUENCE [LARGE SCALE GENOMIC DNA]</scope>
    <source>
        <strain evidence="3">GAS401</strain>
    </source>
</reference>
<dbReference type="Proteomes" id="UP000184096">
    <property type="component" value="Chromosome I"/>
</dbReference>